<comment type="subunit">
    <text evidence="1">Component of the NuA4 histone acetyltransferase complex.</text>
</comment>
<dbReference type="Pfam" id="PF00385">
    <property type="entry name" value="Chromo"/>
    <property type="match status" value="1"/>
</dbReference>
<proteinExistence type="predicted"/>
<feature type="region of interest" description="Disordered" evidence="2">
    <location>
        <begin position="1"/>
        <end position="29"/>
    </location>
</feature>
<dbReference type="EMBL" id="JANBVN010000038">
    <property type="protein sequence ID" value="KAJ9158307.1"/>
    <property type="molecule type" value="Genomic_DNA"/>
</dbReference>
<dbReference type="SUPFAM" id="SSF54160">
    <property type="entry name" value="Chromo domain-like"/>
    <property type="match status" value="1"/>
</dbReference>
<feature type="compositionally biased region" description="Polar residues" evidence="2">
    <location>
        <begin position="1"/>
        <end position="15"/>
    </location>
</feature>
<evidence type="ECO:0000256" key="2">
    <source>
        <dbReference type="SAM" id="MobiDB-lite"/>
    </source>
</evidence>
<dbReference type="InterPro" id="IPR000953">
    <property type="entry name" value="Chromo/chromo_shadow_dom"/>
</dbReference>
<dbReference type="InterPro" id="IPR016197">
    <property type="entry name" value="Chromo-like_dom_sf"/>
</dbReference>
<dbReference type="Gene3D" id="2.40.50.40">
    <property type="match status" value="1"/>
</dbReference>
<dbReference type="GO" id="GO:0006338">
    <property type="term" value="P:chromatin remodeling"/>
    <property type="evidence" value="ECO:0007669"/>
    <property type="project" value="UniProtKB-ARBA"/>
</dbReference>
<comment type="caution">
    <text evidence="4">The sequence shown here is derived from an EMBL/GenBank/DDBJ whole genome shotgun (WGS) entry which is preliminary data.</text>
</comment>
<dbReference type="AlphaFoldDB" id="A0AA38SGU7"/>
<evidence type="ECO:0000259" key="3">
    <source>
        <dbReference type="PROSITE" id="PS50013"/>
    </source>
</evidence>
<dbReference type="PROSITE" id="PS50013">
    <property type="entry name" value="CHROMO_2"/>
    <property type="match status" value="1"/>
</dbReference>
<dbReference type="Proteomes" id="UP001174691">
    <property type="component" value="Unassembled WGS sequence"/>
</dbReference>
<name>A0AA38SGU7_9PEZI</name>
<dbReference type="InterPro" id="IPR023780">
    <property type="entry name" value="Chromo_domain"/>
</dbReference>
<sequence>MSTQRYNTRSASTGNDPPASSPAQPHPAQAEDDTIVEILSHIAYNHPNRPATVFVEFHVEWQDGVREWHYEEVVWNTSEQLVLGYWQALGGRDVALGLLPGMRFVPARIAEEREAVDEGAVEYRVQWVGYPDTLEDTSWEKEELMEEEFAELVNEWKEGKEGREG</sequence>
<accession>A0AA38SGU7</accession>
<evidence type="ECO:0000256" key="1">
    <source>
        <dbReference type="ARBA" id="ARBA00011353"/>
    </source>
</evidence>
<organism evidence="4 5">
    <name type="scientific">Coniochaeta hoffmannii</name>
    <dbReference type="NCBI Taxonomy" id="91930"/>
    <lineage>
        <taxon>Eukaryota</taxon>
        <taxon>Fungi</taxon>
        <taxon>Dikarya</taxon>
        <taxon>Ascomycota</taxon>
        <taxon>Pezizomycotina</taxon>
        <taxon>Sordariomycetes</taxon>
        <taxon>Sordariomycetidae</taxon>
        <taxon>Coniochaetales</taxon>
        <taxon>Coniochaetaceae</taxon>
        <taxon>Coniochaeta</taxon>
    </lineage>
</organism>
<feature type="domain" description="Chromo" evidence="3">
    <location>
        <begin position="104"/>
        <end position="165"/>
    </location>
</feature>
<feature type="compositionally biased region" description="Low complexity" evidence="2">
    <location>
        <begin position="17"/>
        <end position="28"/>
    </location>
</feature>
<keyword evidence="5" id="KW-1185">Reference proteome</keyword>
<reference evidence="4" key="1">
    <citation type="submission" date="2022-07" db="EMBL/GenBank/DDBJ databases">
        <title>Fungi with potential for degradation of polypropylene.</title>
        <authorList>
            <person name="Gostincar C."/>
        </authorList>
    </citation>
    <scope>NUCLEOTIDE SEQUENCE</scope>
    <source>
        <strain evidence="4">EXF-13287</strain>
    </source>
</reference>
<evidence type="ECO:0000313" key="4">
    <source>
        <dbReference type="EMBL" id="KAJ9158307.1"/>
    </source>
</evidence>
<evidence type="ECO:0000313" key="5">
    <source>
        <dbReference type="Proteomes" id="UP001174691"/>
    </source>
</evidence>
<gene>
    <name evidence="4" type="ORF">NKR19_g3445</name>
</gene>
<protein>
    <recommendedName>
        <fullName evidence="3">Chromo domain-containing protein</fullName>
    </recommendedName>
</protein>